<dbReference type="Gene3D" id="2.30.29.30">
    <property type="entry name" value="Pleckstrin-homology domain (PH domain)/Phosphotyrosine-binding domain (PTB)"/>
    <property type="match status" value="1"/>
</dbReference>
<dbReference type="InterPro" id="IPR011993">
    <property type="entry name" value="PH-like_dom_sf"/>
</dbReference>
<dbReference type="GO" id="GO:0003779">
    <property type="term" value="F:actin binding"/>
    <property type="evidence" value="ECO:0007669"/>
    <property type="project" value="InterPro"/>
</dbReference>
<dbReference type="FunFam" id="2.30.29.30:FF:000281">
    <property type="entry name" value="Actin associated protein"/>
    <property type="match status" value="1"/>
</dbReference>
<dbReference type="SUPFAM" id="SSF50729">
    <property type="entry name" value="PH domain-like"/>
    <property type="match status" value="1"/>
</dbReference>
<evidence type="ECO:0000313" key="6">
    <source>
        <dbReference type="Proteomes" id="UP000013776"/>
    </source>
</evidence>
<dbReference type="GO" id="GO:0071933">
    <property type="term" value="F:Arp2/3 complex binding"/>
    <property type="evidence" value="ECO:0007669"/>
    <property type="project" value="UniProtKB-ARBA"/>
</dbReference>
<dbReference type="Proteomes" id="UP000013776">
    <property type="component" value="Unassembled WGS sequence"/>
</dbReference>
<organism evidence="5 6">
    <name type="scientific">Taphrina deformans (strain PYCC 5710 / ATCC 11124 / CBS 356.35 / IMI 108563 / JCM 9778 / NBRC 8474)</name>
    <name type="common">Peach leaf curl fungus</name>
    <name type="synonym">Lalaria deformans</name>
    <dbReference type="NCBI Taxonomy" id="1097556"/>
    <lineage>
        <taxon>Eukaryota</taxon>
        <taxon>Fungi</taxon>
        <taxon>Dikarya</taxon>
        <taxon>Ascomycota</taxon>
        <taxon>Taphrinomycotina</taxon>
        <taxon>Taphrinomycetes</taxon>
        <taxon>Taphrinales</taxon>
        <taxon>Taphrinaceae</taxon>
        <taxon>Taphrina</taxon>
    </lineage>
</organism>
<feature type="compositionally biased region" description="Pro residues" evidence="2">
    <location>
        <begin position="245"/>
        <end position="254"/>
    </location>
</feature>
<dbReference type="AlphaFoldDB" id="R4XIJ7"/>
<evidence type="ECO:0000313" key="5">
    <source>
        <dbReference type="EMBL" id="CCG84324.1"/>
    </source>
</evidence>
<evidence type="ECO:0000256" key="1">
    <source>
        <dbReference type="ARBA" id="ARBA00022553"/>
    </source>
</evidence>
<dbReference type="GO" id="GO:0030479">
    <property type="term" value="C:actin cortical patch"/>
    <property type="evidence" value="ECO:0007669"/>
    <property type="project" value="UniProtKB-ARBA"/>
</dbReference>
<sequence>MPTLLNSDDKAKIKRNISQASNKIITAGIARLYIAFPNDSRWRDTGLTGAAVLAYDEVGKCFFFKLVDVIGNQGILWDQELYEGFHYHQDRTFFHSFEIAECIAGFSFSDEHEARNFYSKVESRQKKVSNGKTGIGRMGTKMKGLFGKTDKQDISAPRTESMIQTAHVGTTQQNGTKTSNIDPNDPEWAGLLETLAKMGITEDQIAGNEEFIKNFVSSKQAEEPEAPIRGSQRQTSATISAPRSQAPPPPPPPSIAVSAPTTAAPTAPKAPIVRNLPPPVSANTPPMRSLPPPAAKSTPPQEASPRDSIDSSRKVAPPTPPVSRSKNKPPPPPARGSRHVSTPEPPTYAPSVPGKVPIDDEDRSSRLFNVPPPFEGVRKTASLSRRVPAAPSVPARGGPPVPSRSSGPPVPSRQSGPPVPSRSADQARSVPPPPPSSHPPPPAGGIPPPPLPPPSGGSMPPAPPPMMSSGGPPPPPPAGAPPSVASNMPVAPGRDDLLASIRAGNKGNLRKTKTVDKSGPLLPGQASPAGAPPAGGGGGDMASQLAAMLGARNKKVAAHNSDDEDDEDW</sequence>
<evidence type="ECO:0008006" key="7">
    <source>
        <dbReference type="Google" id="ProtNLM"/>
    </source>
</evidence>
<dbReference type="eggNOG" id="KOG3671">
    <property type="taxonomic scope" value="Eukaryota"/>
</dbReference>
<accession>R4XIJ7</accession>
<name>R4XIJ7_TAPDE</name>
<feature type="compositionally biased region" description="Low complexity" evidence="2">
    <location>
        <begin position="255"/>
        <end position="271"/>
    </location>
</feature>
<feature type="compositionally biased region" description="Low complexity" evidence="2">
    <location>
        <begin position="519"/>
        <end position="529"/>
    </location>
</feature>
<evidence type="ECO:0000259" key="4">
    <source>
        <dbReference type="PROSITE" id="PS51082"/>
    </source>
</evidence>
<reference evidence="5 6" key="1">
    <citation type="journal article" date="2013" name="MBio">
        <title>Genome sequencing of the plant pathogen Taphrina deformans, the causal agent of peach leaf curl.</title>
        <authorList>
            <person name="Cisse O.H."/>
            <person name="Almeida J.M.G.C.F."/>
            <person name="Fonseca A."/>
            <person name="Kumar A.A."/>
            <person name="Salojaervi J."/>
            <person name="Overmyer K."/>
            <person name="Hauser P.M."/>
            <person name="Pagni M."/>
        </authorList>
    </citation>
    <scope>NUCLEOTIDE SEQUENCE [LARGE SCALE GENOMIC DNA]</scope>
    <source>
        <strain evidence="6">PYCC 5710 / ATCC 11124 / CBS 356.35 / IMI 108563 / JCM 9778 / NBRC 8474</strain>
    </source>
</reference>
<feature type="compositionally biased region" description="Low complexity" evidence="2">
    <location>
        <begin position="384"/>
        <end position="396"/>
    </location>
</feature>
<feature type="domain" description="WH2" evidence="4">
    <location>
        <begin position="493"/>
        <end position="512"/>
    </location>
</feature>
<proteinExistence type="predicted"/>
<evidence type="ECO:0000256" key="2">
    <source>
        <dbReference type="SAM" id="MobiDB-lite"/>
    </source>
</evidence>
<dbReference type="InterPro" id="IPR036936">
    <property type="entry name" value="CRIB_dom_sf"/>
</dbReference>
<dbReference type="GO" id="GO:0045010">
    <property type="term" value="P:actin nucleation"/>
    <property type="evidence" value="ECO:0007669"/>
    <property type="project" value="UniProtKB-ARBA"/>
</dbReference>
<feature type="domain" description="WH1" evidence="3">
    <location>
        <begin position="17"/>
        <end position="128"/>
    </location>
</feature>
<dbReference type="InterPro" id="IPR003124">
    <property type="entry name" value="WH2_dom"/>
</dbReference>
<feature type="compositionally biased region" description="Basic and acidic residues" evidence="2">
    <location>
        <begin position="304"/>
        <end position="313"/>
    </location>
</feature>
<feature type="compositionally biased region" description="Pro residues" evidence="2">
    <location>
        <begin position="430"/>
        <end position="480"/>
    </location>
</feature>
<dbReference type="InterPro" id="IPR000697">
    <property type="entry name" value="WH1/EVH1_dom"/>
</dbReference>
<dbReference type="Gene3D" id="3.90.810.10">
    <property type="entry name" value="CRIB domain"/>
    <property type="match status" value="1"/>
</dbReference>
<dbReference type="SMART" id="SM00461">
    <property type="entry name" value="WH1"/>
    <property type="match status" value="1"/>
</dbReference>
<dbReference type="Pfam" id="PF02205">
    <property type="entry name" value="WH2"/>
    <property type="match status" value="1"/>
</dbReference>
<dbReference type="OrthoDB" id="8963340at2759"/>
<keyword evidence="1" id="KW-0597">Phosphoprotein</keyword>
<comment type="caution">
    <text evidence="5">The sequence shown here is derived from an EMBL/GenBank/DDBJ whole genome shotgun (WGS) entry which is preliminary data.</text>
</comment>
<dbReference type="EMBL" id="CAHR02000222">
    <property type="protein sequence ID" value="CCG84324.1"/>
    <property type="molecule type" value="Genomic_DNA"/>
</dbReference>
<dbReference type="Pfam" id="PF00568">
    <property type="entry name" value="WH1"/>
    <property type="match status" value="1"/>
</dbReference>
<dbReference type="CDD" id="cd01205">
    <property type="entry name" value="EVH1_WASP-like"/>
    <property type="match status" value="1"/>
</dbReference>
<protein>
    <recommendedName>
        <fullName evidence="7">Actin associated protein Wsp1</fullName>
    </recommendedName>
</protein>
<dbReference type="PROSITE" id="PS51082">
    <property type="entry name" value="WH2"/>
    <property type="match status" value="1"/>
</dbReference>
<dbReference type="STRING" id="1097556.R4XIJ7"/>
<evidence type="ECO:0000259" key="3">
    <source>
        <dbReference type="PROSITE" id="PS50229"/>
    </source>
</evidence>
<feature type="region of interest" description="Disordered" evidence="2">
    <location>
        <begin position="217"/>
        <end position="546"/>
    </location>
</feature>
<keyword evidence="6" id="KW-1185">Reference proteome</keyword>
<dbReference type="InterPro" id="IPR033927">
    <property type="entry name" value="WASPfam_EVH1"/>
</dbReference>
<feature type="compositionally biased region" description="Low complexity" evidence="2">
    <location>
        <begin position="403"/>
        <end position="416"/>
    </location>
</feature>
<gene>
    <name evidence="5" type="ORF">TAPDE_004755</name>
</gene>
<dbReference type="PROSITE" id="PS50229">
    <property type="entry name" value="WH1"/>
    <property type="match status" value="1"/>
</dbReference>